<dbReference type="Pfam" id="PF01547">
    <property type="entry name" value="SBP_bac_1"/>
    <property type="match status" value="1"/>
</dbReference>
<accession>B8I1K4</accession>
<gene>
    <name evidence="2" type="ordered locus">Ccel_3350</name>
</gene>
<dbReference type="InterPro" id="IPR050490">
    <property type="entry name" value="Bact_solute-bd_prot1"/>
</dbReference>
<keyword evidence="1" id="KW-1133">Transmembrane helix</keyword>
<proteinExistence type="predicted"/>
<keyword evidence="1" id="KW-0472">Membrane</keyword>
<dbReference type="eggNOG" id="COG1653">
    <property type="taxonomic scope" value="Bacteria"/>
</dbReference>
<reference evidence="2 3" key="1">
    <citation type="submission" date="2009-01" db="EMBL/GenBank/DDBJ databases">
        <title>Complete sequence of Clostridium cellulolyticum H10.</title>
        <authorList>
            <consortium name="US DOE Joint Genome Institute"/>
            <person name="Lucas S."/>
            <person name="Copeland A."/>
            <person name="Lapidus A."/>
            <person name="Glavina del Rio T."/>
            <person name="Dalin E."/>
            <person name="Tice H."/>
            <person name="Bruce D."/>
            <person name="Goodwin L."/>
            <person name="Pitluck S."/>
            <person name="Chertkov O."/>
            <person name="Saunders E."/>
            <person name="Brettin T."/>
            <person name="Detter J.C."/>
            <person name="Han C."/>
            <person name="Larimer F."/>
            <person name="Land M."/>
            <person name="Hauser L."/>
            <person name="Kyrpides N."/>
            <person name="Ivanova N."/>
            <person name="Zhou J."/>
            <person name="Richardson P."/>
        </authorList>
    </citation>
    <scope>NUCLEOTIDE SEQUENCE [LARGE SCALE GENOMIC DNA]</scope>
    <source>
        <strain evidence="3">ATCC 35319 / DSM 5812 / JCM 6584 / H10</strain>
    </source>
</reference>
<dbReference type="AlphaFoldDB" id="B8I1K4"/>
<evidence type="ECO:0000256" key="1">
    <source>
        <dbReference type="SAM" id="Phobius"/>
    </source>
</evidence>
<dbReference type="KEGG" id="cce:Ccel_3350"/>
<keyword evidence="3" id="KW-1185">Reference proteome</keyword>
<dbReference type="Proteomes" id="UP000001349">
    <property type="component" value="Chromosome"/>
</dbReference>
<protein>
    <submittedName>
        <fullName evidence="2">Extracellular solute-binding protein family 1</fullName>
    </submittedName>
</protein>
<dbReference type="EMBL" id="CP001348">
    <property type="protein sequence ID" value="ACL77639.1"/>
    <property type="molecule type" value="Genomic_DNA"/>
</dbReference>
<dbReference type="PANTHER" id="PTHR43649">
    <property type="entry name" value="ARABINOSE-BINDING PROTEIN-RELATED"/>
    <property type="match status" value="1"/>
</dbReference>
<organism evidence="2 3">
    <name type="scientific">Ruminiclostridium cellulolyticum (strain ATCC 35319 / DSM 5812 / JCM 6584 / H10)</name>
    <name type="common">Clostridium cellulolyticum</name>
    <dbReference type="NCBI Taxonomy" id="394503"/>
    <lineage>
        <taxon>Bacteria</taxon>
        <taxon>Bacillati</taxon>
        <taxon>Bacillota</taxon>
        <taxon>Clostridia</taxon>
        <taxon>Eubacteriales</taxon>
        <taxon>Oscillospiraceae</taxon>
        <taxon>Ruminiclostridium</taxon>
    </lineage>
</organism>
<sequence length="461" mass="52204">MIRPFYCIKNHNIDYIKLDKGIKRRIPMKRRLLSLIIAVILSVCMLTGCKREEASPKSSAKSTASKTSKTSKVTSANINIFVNNPEYVDAINEYIKEYKKNKPNITVNLKTVQSDYSQLLKMKIKSGDMPDVFTTSAGSEIKEYAKYSYDLTGQPLVKAMTDEVRMNMSYKGKVYGFPIKENVYGLVYNKDLFDKNKIPVPKTLVELEAAAQKLKSKGIQPFSTGYNEFWVFRDVFIHFLDASQPDDVEGLVKSLSSGKAKFETYPLINDNFFKFIDLTVKYGDIKPLETDLSAELADFAMGKAAMIIGQGSWAEADILKINPKIKLGVTGYPVDDKTSNAFIVAGTEQATRIYKDSPALAEVLDLYNWLFTSDYGKKWFSKVAKVMPPINGGDMSKMQIAKEFETSKKENRVGDMYVNYVTDDFHQKFGEIMQGYIAKTFTKEQAVKEIENSFKKTNKEK</sequence>
<dbReference type="HOGENOM" id="CLU_031285_12_3_9"/>
<keyword evidence="1" id="KW-0812">Transmembrane</keyword>
<name>B8I1K4_RUMCH</name>
<dbReference type="SUPFAM" id="SSF53850">
    <property type="entry name" value="Periplasmic binding protein-like II"/>
    <property type="match status" value="1"/>
</dbReference>
<dbReference type="InterPro" id="IPR006059">
    <property type="entry name" value="SBP"/>
</dbReference>
<evidence type="ECO:0000313" key="2">
    <source>
        <dbReference type="EMBL" id="ACL77639.1"/>
    </source>
</evidence>
<feature type="transmembrane region" description="Helical" evidence="1">
    <location>
        <begin position="32"/>
        <end position="48"/>
    </location>
</feature>
<dbReference type="STRING" id="394503.Ccel_3350"/>
<dbReference type="Gene3D" id="3.40.190.10">
    <property type="entry name" value="Periplasmic binding protein-like II"/>
    <property type="match status" value="2"/>
</dbReference>
<evidence type="ECO:0000313" key="3">
    <source>
        <dbReference type="Proteomes" id="UP000001349"/>
    </source>
</evidence>